<keyword evidence="6 8" id="KW-1133">Transmembrane helix</keyword>
<dbReference type="Proteomes" id="UP000249254">
    <property type="component" value="Unassembled WGS sequence"/>
</dbReference>
<keyword evidence="7 8" id="KW-0472">Membrane</keyword>
<dbReference type="EMBL" id="QFYQ01000001">
    <property type="protein sequence ID" value="RAK56319.1"/>
    <property type="molecule type" value="Genomic_DNA"/>
</dbReference>
<feature type="transmembrane region" description="Helical" evidence="8">
    <location>
        <begin position="120"/>
        <end position="142"/>
    </location>
</feature>
<dbReference type="PANTHER" id="PTHR23504:SF15">
    <property type="entry name" value="MAJOR FACILITATOR SUPERFAMILY (MFS) PROFILE DOMAIN-CONTAINING PROTEIN"/>
    <property type="match status" value="1"/>
</dbReference>
<evidence type="ECO:0000256" key="6">
    <source>
        <dbReference type="ARBA" id="ARBA00022989"/>
    </source>
</evidence>
<comment type="subcellular location">
    <subcellularLocation>
        <location evidence="2">Membrane</location>
        <topology evidence="2">Multi-pass membrane protein</topology>
    </subcellularLocation>
</comment>
<dbReference type="InterPro" id="IPR001958">
    <property type="entry name" value="Tet-R_TetA/multi-R_MdtG-like"/>
</dbReference>
<evidence type="ECO:0000256" key="2">
    <source>
        <dbReference type="ARBA" id="ARBA00004141"/>
    </source>
</evidence>
<dbReference type="PROSITE" id="PS50850">
    <property type="entry name" value="MFS"/>
    <property type="match status" value="1"/>
</dbReference>
<name>A0A328AP14_9CAUL</name>
<evidence type="ECO:0000313" key="10">
    <source>
        <dbReference type="EMBL" id="RAK56319.1"/>
    </source>
</evidence>
<organism evidence="10 11">
    <name type="scientific">Phenylobacterium soli</name>
    <dbReference type="NCBI Taxonomy" id="2170551"/>
    <lineage>
        <taxon>Bacteria</taxon>
        <taxon>Pseudomonadati</taxon>
        <taxon>Pseudomonadota</taxon>
        <taxon>Alphaproteobacteria</taxon>
        <taxon>Caulobacterales</taxon>
        <taxon>Caulobacteraceae</taxon>
        <taxon>Phenylobacterium</taxon>
    </lineage>
</organism>
<feature type="transmembrane region" description="Helical" evidence="8">
    <location>
        <begin position="363"/>
        <end position="383"/>
    </location>
</feature>
<dbReference type="InterPro" id="IPR011701">
    <property type="entry name" value="MFS"/>
</dbReference>
<dbReference type="PRINTS" id="PR01035">
    <property type="entry name" value="TCRTETA"/>
</dbReference>
<dbReference type="GO" id="GO:0022857">
    <property type="term" value="F:transmembrane transporter activity"/>
    <property type="evidence" value="ECO:0007669"/>
    <property type="project" value="InterPro"/>
</dbReference>
<feature type="transmembrane region" description="Helical" evidence="8">
    <location>
        <begin position="291"/>
        <end position="312"/>
    </location>
</feature>
<keyword evidence="4" id="KW-0813">Transport</keyword>
<accession>A0A328AP14</accession>
<keyword evidence="5 8" id="KW-0812">Transmembrane</keyword>
<evidence type="ECO:0000256" key="1">
    <source>
        <dbReference type="ARBA" id="ARBA00003279"/>
    </source>
</evidence>
<dbReference type="OrthoDB" id="9764259at2"/>
<gene>
    <name evidence="10" type="ORF">DJ017_11515</name>
</gene>
<feature type="transmembrane region" description="Helical" evidence="8">
    <location>
        <begin position="332"/>
        <end position="351"/>
    </location>
</feature>
<evidence type="ECO:0000256" key="4">
    <source>
        <dbReference type="ARBA" id="ARBA00022448"/>
    </source>
</evidence>
<dbReference type="PANTHER" id="PTHR23504">
    <property type="entry name" value="MAJOR FACILITATOR SUPERFAMILY DOMAIN-CONTAINING PROTEIN 10"/>
    <property type="match status" value="1"/>
</dbReference>
<dbReference type="CDD" id="cd17388">
    <property type="entry name" value="MFS_TetA"/>
    <property type="match status" value="1"/>
</dbReference>
<dbReference type="InterPro" id="IPR020846">
    <property type="entry name" value="MFS_dom"/>
</dbReference>
<feature type="transmembrane region" description="Helical" evidence="8">
    <location>
        <begin position="62"/>
        <end position="85"/>
    </location>
</feature>
<feature type="transmembrane region" description="Helical" evidence="8">
    <location>
        <begin position="31"/>
        <end position="50"/>
    </location>
</feature>
<feature type="transmembrane region" description="Helical" evidence="8">
    <location>
        <begin position="236"/>
        <end position="256"/>
    </location>
</feature>
<evidence type="ECO:0000256" key="5">
    <source>
        <dbReference type="ARBA" id="ARBA00022692"/>
    </source>
</evidence>
<dbReference type="PROSITE" id="PS00216">
    <property type="entry name" value="SUGAR_TRANSPORT_1"/>
    <property type="match status" value="1"/>
</dbReference>
<comment type="similarity">
    <text evidence="3">Belongs to the major facilitator superfamily. TCR/Tet family.</text>
</comment>
<feature type="transmembrane region" description="Helical" evidence="8">
    <location>
        <begin position="268"/>
        <end position="285"/>
    </location>
</feature>
<dbReference type="Gene3D" id="1.20.1250.20">
    <property type="entry name" value="MFS general substrate transporter like domains"/>
    <property type="match status" value="1"/>
</dbReference>
<evidence type="ECO:0000256" key="3">
    <source>
        <dbReference type="ARBA" id="ARBA00007520"/>
    </source>
</evidence>
<dbReference type="SUPFAM" id="SSF103473">
    <property type="entry name" value="MFS general substrate transporter"/>
    <property type="match status" value="1"/>
</dbReference>
<comment type="function">
    <text evidence="1">Resistance to tetracycline by an active tetracycline efflux. This is an energy-dependent process that decreases the accumulation of the antibiotic in whole cells. This protein functions as a metal-tetracycline/H(+) antiporter.</text>
</comment>
<evidence type="ECO:0000256" key="7">
    <source>
        <dbReference type="ARBA" id="ARBA00023136"/>
    </source>
</evidence>
<reference evidence="11" key="1">
    <citation type="submission" date="2018-05" db="EMBL/GenBank/DDBJ databases">
        <authorList>
            <person name="Li X."/>
        </authorList>
    </citation>
    <scope>NUCLEOTIDE SEQUENCE [LARGE SCALE GENOMIC DNA]</scope>
    <source>
        <strain evidence="11">LX32</strain>
    </source>
</reference>
<feature type="transmembrane region" description="Helical" evidence="8">
    <location>
        <begin position="148"/>
        <end position="168"/>
    </location>
</feature>
<comment type="caution">
    <text evidence="10">The sequence shown here is derived from an EMBL/GenBank/DDBJ whole genome shotgun (WGS) entry which is preliminary data.</text>
</comment>
<evidence type="ECO:0000256" key="8">
    <source>
        <dbReference type="SAM" id="Phobius"/>
    </source>
</evidence>
<feature type="transmembrane region" description="Helical" evidence="8">
    <location>
        <begin position="201"/>
        <end position="224"/>
    </location>
</feature>
<dbReference type="InterPro" id="IPR005829">
    <property type="entry name" value="Sugar_transporter_CS"/>
</dbReference>
<sequence>MNSVSFGIMIPILPNLIRQFTGGDTAAASEWNLFFGATWGLMQFFFGPILGMLSDRVGRRPVLLISFFGLAIDFLFMAFAPTLWWLYVGRVLNGMTASSFSTAGAYVADVTPPEKRAKTFGMMASAFSFGFIFGPTIGGLLGAHDLRLPFLAAAALTAVNWLYGLFVLPESLPKEKRLSRFDWKRANPVGSLGLLRAHPGLLGLAAVGFLFQLSQVVLPTIFVLYTTYRYGWTPRILGFTFLLTGVLGVIVQMFLVGPIVSRLGERRTLLTGAIVGAVGFAWYGWASKGWLYLIGAPIFAFSGLMMPGLQGLMTRRVPPHEQGQLQGANQSLQGIASIIGPVIFGETFAWALRHDASLHAPGLAIYVASALLGLAFLLALATARAPVAEPEKAPA</sequence>
<keyword evidence="11" id="KW-1185">Reference proteome</keyword>
<dbReference type="GO" id="GO:0016020">
    <property type="term" value="C:membrane"/>
    <property type="evidence" value="ECO:0007669"/>
    <property type="project" value="UniProtKB-SubCell"/>
</dbReference>
<dbReference type="InterPro" id="IPR036259">
    <property type="entry name" value="MFS_trans_sf"/>
</dbReference>
<protein>
    <submittedName>
        <fullName evidence="10">Tetracycline resistance MFS efflux pump</fullName>
    </submittedName>
</protein>
<dbReference type="Pfam" id="PF07690">
    <property type="entry name" value="MFS_1"/>
    <property type="match status" value="1"/>
</dbReference>
<proteinExistence type="inferred from homology"/>
<evidence type="ECO:0000259" key="9">
    <source>
        <dbReference type="PROSITE" id="PS50850"/>
    </source>
</evidence>
<evidence type="ECO:0000313" key="11">
    <source>
        <dbReference type="Proteomes" id="UP000249254"/>
    </source>
</evidence>
<dbReference type="AlphaFoldDB" id="A0A328AP14"/>
<feature type="domain" description="Major facilitator superfamily (MFS) profile" evidence="9">
    <location>
        <begin position="1"/>
        <end position="385"/>
    </location>
</feature>